<gene>
    <name evidence="1" type="primary">28</name>
    <name evidence="1" type="ORF">SEA_MINDY_28</name>
</gene>
<dbReference type="EMBL" id="KR080204">
    <property type="protein sequence ID" value="AKF15058.1"/>
    <property type="molecule type" value="Genomic_DNA"/>
</dbReference>
<dbReference type="Proteomes" id="UP000201946">
    <property type="component" value="Segment"/>
</dbReference>
<organism evidence="1 2">
    <name type="scientific">Mycobacterium phage Mindy</name>
    <dbReference type="NCBI Taxonomy" id="1647311"/>
    <lineage>
        <taxon>Viruses</taxon>
        <taxon>Duplodnaviria</taxon>
        <taxon>Heunggongvirae</taxon>
        <taxon>Uroviricota</taxon>
        <taxon>Caudoviricetes</taxon>
        <taxon>Kostyavirus</taxon>
        <taxon>Kostyavirus toto</taxon>
    </lineage>
</organism>
<sequence>MATGWWVANTVTPSPFAFTLTMGTPVIEKTEDVNVTPAGFDLTLGWGTPVNGLSVSPAPIDLTLNWGTPVVIRDEVATPAGMNLTLAGGTPEVISTAHQFPTPAGVNLGLTWGTPVVTIVPPTAYDAVGPGESGFGSVSDFSFTAAAGADVFVVVANDRSAAHSGGATYGGVAMTQVASAIHNNTAANGGVTVYRLAGAGTGGAQTVSVANGSGWMIANAISFTEVHATITSATNTGTGTLASQTVSLTSPVGLQIFSGGNGGGTTTTFGSFTGVTNRYNKKSTGSLLAINTVAASGTVSASTNNPWAAIFINL</sequence>
<evidence type="ECO:0000313" key="1">
    <source>
        <dbReference type="EMBL" id="AKF15058.1"/>
    </source>
</evidence>
<proteinExistence type="predicted"/>
<reference evidence="1 2" key="1">
    <citation type="journal article" date="2015" name="Genome Announc.">
        <title>Genome Sequence of Mycobacteriophage Mindy.</title>
        <authorList>
            <person name="Pope W.H."/>
            <person name="Bernstein N.I."/>
            <person name="Fasolas C.S."/>
            <person name="Mezghani N."/>
            <person name="Pressimone C.A."/>
            <person name="Selvakumar P."/>
            <person name="Stanton A.C."/>
            <person name="Lapin J.S."/>
            <person name="Prout A.K."/>
            <person name="Grubb S.R."/>
            <person name="Warner M.H."/>
            <person name="Bowman C.A."/>
            <person name="Russell D.A."/>
            <person name="Hatfull G.F."/>
        </authorList>
    </citation>
    <scope>NUCLEOTIDE SEQUENCE [LARGE SCALE GENOMIC DNA]</scope>
</reference>
<dbReference type="KEGG" id="vg:26796311"/>
<evidence type="ECO:0000313" key="2">
    <source>
        <dbReference type="Proteomes" id="UP000201946"/>
    </source>
</evidence>
<dbReference type="RefSeq" id="YP_009225315.1">
    <property type="nucleotide sequence ID" value="NC_029093.1"/>
</dbReference>
<name>A0A0F6YS80_9CAUD</name>
<dbReference type="GeneID" id="26796311"/>
<protein>
    <submittedName>
        <fullName evidence="1">Minor tail protein</fullName>
    </submittedName>
</protein>
<accession>A0A0F6YS80</accession>